<organism evidence="4 5">
    <name type="scientific">Eiseniibacteriota bacterium</name>
    <dbReference type="NCBI Taxonomy" id="2212470"/>
    <lineage>
        <taxon>Bacteria</taxon>
        <taxon>Candidatus Eiseniibacteriota</taxon>
    </lineage>
</organism>
<keyword evidence="2 4" id="KW-0378">Hydrolase</keyword>
<dbReference type="PIRSF" id="PIRSF005902">
    <property type="entry name" value="DNase_TatD"/>
    <property type="match status" value="1"/>
</dbReference>
<proteinExistence type="predicted"/>
<dbReference type="InterPro" id="IPR032466">
    <property type="entry name" value="Metal_Hydrolase"/>
</dbReference>
<dbReference type="InterPro" id="IPR001130">
    <property type="entry name" value="TatD-like"/>
</dbReference>
<dbReference type="FunFam" id="3.20.20.140:FF:000005">
    <property type="entry name" value="TatD family hydrolase"/>
    <property type="match status" value="1"/>
</dbReference>
<evidence type="ECO:0000256" key="1">
    <source>
        <dbReference type="ARBA" id="ARBA00022723"/>
    </source>
</evidence>
<sequence>MIDTHAHLHSRAFDEDREDVLTKCWDVGLRYILEINIDRAGWPKARALAESDPRIFTTVGVHPMDVGEATHADLDGLESELAHPKVLAIGETGIDYYRDYSPHDKQREFFRRHVEWARDHGKPLVIHSRCRKDGPSSHDDVLSILEEVGKGEVRGVLHCFSGDVEVARRGTALGMKLGMGGAISYGRKKNRKWVAELRNAVGPDAFLLETDCPYLAPHPHQQERNDPSYVPLIAQYLADYMEVDVEEVARRTNAAAEALFGFRAKTADAPGSSDE</sequence>
<dbReference type="SUPFAM" id="SSF51556">
    <property type="entry name" value="Metallo-dependent hydrolases"/>
    <property type="match status" value="1"/>
</dbReference>
<dbReference type="GO" id="GO:0005829">
    <property type="term" value="C:cytosol"/>
    <property type="evidence" value="ECO:0007669"/>
    <property type="project" value="TreeGrafter"/>
</dbReference>
<dbReference type="PANTHER" id="PTHR46124">
    <property type="entry name" value="D-AMINOACYL-TRNA DEACYLASE"/>
    <property type="match status" value="1"/>
</dbReference>
<name>A0A956N816_UNCEI</name>
<evidence type="ECO:0000313" key="4">
    <source>
        <dbReference type="EMBL" id="MCA9754344.1"/>
    </source>
</evidence>
<dbReference type="EMBL" id="JAGQHS010000002">
    <property type="protein sequence ID" value="MCA9754344.1"/>
    <property type="molecule type" value="Genomic_DNA"/>
</dbReference>
<reference evidence="4" key="2">
    <citation type="journal article" date="2021" name="Microbiome">
        <title>Successional dynamics and alternative stable states in a saline activated sludge microbial community over 9 years.</title>
        <authorList>
            <person name="Wang Y."/>
            <person name="Ye J."/>
            <person name="Ju F."/>
            <person name="Liu L."/>
            <person name="Boyd J.A."/>
            <person name="Deng Y."/>
            <person name="Parks D.H."/>
            <person name="Jiang X."/>
            <person name="Yin X."/>
            <person name="Woodcroft B.J."/>
            <person name="Tyson G.W."/>
            <person name="Hugenholtz P."/>
            <person name="Polz M.F."/>
            <person name="Zhang T."/>
        </authorList>
    </citation>
    <scope>NUCLEOTIDE SEQUENCE</scope>
    <source>
        <strain evidence="4">HKST-UBA02</strain>
    </source>
</reference>
<dbReference type="Pfam" id="PF01026">
    <property type="entry name" value="TatD_DNase"/>
    <property type="match status" value="1"/>
</dbReference>
<feature type="binding site" evidence="3">
    <location>
        <position position="5"/>
    </location>
    <ligand>
        <name>a divalent metal cation</name>
        <dbReference type="ChEBI" id="CHEBI:60240"/>
        <label>1</label>
    </ligand>
</feature>
<evidence type="ECO:0000313" key="5">
    <source>
        <dbReference type="Proteomes" id="UP000739538"/>
    </source>
</evidence>
<dbReference type="Gene3D" id="3.20.20.140">
    <property type="entry name" value="Metal-dependent hydrolases"/>
    <property type="match status" value="1"/>
</dbReference>
<gene>
    <name evidence="4" type="ORF">KDA27_00970</name>
</gene>
<dbReference type="NCBIfam" id="TIGR00010">
    <property type="entry name" value="YchF/TatD family DNA exonuclease"/>
    <property type="match status" value="1"/>
</dbReference>
<feature type="binding site" evidence="3">
    <location>
        <position position="91"/>
    </location>
    <ligand>
        <name>a divalent metal cation</name>
        <dbReference type="ChEBI" id="CHEBI:60240"/>
        <label>1</label>
    </ligand>
</feature>
<feature type="binding site" evidence="3">
    <location>
        <position position="7"/>
    </location>
    <ligand>
        <name>a divalent metal cation</name>
        <dbReference type="ChEBI" id="CHEBI:60240"/>
        <label>1</label>
    </ligand>
</feature>
<dbReference type="InterPro" id="IPR015991">
    <property type="entry name" value="TatD/YcfH-like"/>
</dbReference>
<dbReference type="PANTHER" id="PTHR46124:SF2">
    <property type="entry name" value="D-AMINOACYL-TRNA DEACYLASE"/>
    <property type="match status" value="1"/>
</dbReference>
<dbReference type="Proteomes" id="UP000739538">
    <property type="component" value="Unassembled WGS sequence"/>
</dbReference>
<keyword evidence="1 3" id="KW-0479">Metal-binding</keyword>
<dbReference type="GO" id="GO:0046872">
    <property type="term" value="F:metal ion binding"/>
    <property type="evidence" value="ECO:0007669"/>
    <property type="project" value="UniProtKB-KW"/>
</dbReference>
<dbReference type="GO" id="GO:0016788">
    <property type="term" value="F:hydrolase activity, acting on ester bonds"/>
    <property type="evidence" value="ECO:0007669"/>
    <property type="project" value="InterPro"/>
</dbReference>
<dbReference type="CDD" id="cd01310">
    <property type="entry name" value="TatD_DNAse"/>
    <property type="match status" value="1"/>
</dbReference>
<dbReference type="AlphaFoldDB" id="A0A956N816"/>
<feature type="binding site" evidence="3">
    <location>
        <position position="211"/>
    </location>
    <ligand>
        <name>a divalent metal cation</name>
        <dbReference type="ChEBI" id="CHEBI:60240"/>
        <label>1</label>
    </ligand>
</feature>
<protein>
    <submittedName>
        <fullName evidence="4">TatD family hydrolase</fullName>
    </submittedName>
</protein>
<accession>A0A956N816</accession>
<evidence type="ECO:0000256" key="3">
    <source>
        <dbReference type="PIRSR" id="PIRSR005902-1"/>
    </source>
</evidence>
<dbReference type="GO" id="GO:0004536">
    <property type="term" value="F:DNA nuclease activity"/>
    <property type="evidence" value="ECO:0007669"/>
    <property type="project" value="InterPro"/>
</dbReference>
<feature type="binding site" evidence="3">
    <location>
        <position position="158"/>
    </location>
    <ligand>
        <name>a divalent metal cation</name>
        <dbReference type="ChEBI" id="CHEBI:60240"/>
        <label>2</label>
    </ligand>
</feature>
<feature type="binding site" evidence="3">
    <location>
        <position position="127"/>
    </location>
    <ligand>
        <name>a divalent metal cation</name>
        <dbReference type="ChEBI" id="CHEBI:60240"/>
        <label>2</label>
    </ligand>
</feature>
<evidence type="ECO:0000256" key="2">
    <source>
        <dbReference type="ARBA" id="ARBA00022801"/>
    </source>
</evidence>
<comment type="caution">
    <text evidence="4">The sequence shown here is derived from an EMBL/GenBank/DDBJ whole genome shotgun (WGS) entry which is preliminary data.</text>
</comment>
<reference evidence="4" key="1">
    <citation type="submission" date="2020-04" db="EMBL/GenBank/DDBJ databases">
        <authorList>
            <person name="Zhang T."/>
        </authorList>
    </citation>
    <scope>NUCLEOTIDE SEQUENCE</scope>
    <source>
        <strain evidence="4">HKST-UBA02</strain>
    </source>
</reference>